<sequence length="385" mass="44954">MITKFPKPLRNNTTKVLKREASIIGEFFDKFKASPNDLILSGIILNEEIQNKQKSIYIALKNENLWDSFCSPMFTTINLSDKYKKFLLEHLNKKLVRIPFSDCENETVKFELFHFLAIKLKDIWNNSQYKNQDKSVTEATFSCQYIVHLIEFLKGYTEHTFQTAWNSAESVATKCRNNQDGPRRCPDNFWFLTSQKLKNFQYEFFYLEISGGPFANLEHINNQSELTSILSVLKKLQLFALHIYGTTLVVYIIERKFGPLFHMKELVKIDLPVHKPNENEFITFIETLITISGLLKQSLDDLLIIENLLCDDEYYNSDEKSDISLLFTETTMRISKRQITSMLLLLLGATPDLDKRHASYNTLSHTLEYQKSGFLDTFIKKKPRQ</sequence>
<reference evidence="1 2" key="1">
    <citation type="submission" date="2021-06" db="EMBL/GenBank/DDBJ databases">
        <authorList>
            <person name="Kallberg Y."/>
            <person name="Tangrot J."/>
            <person name="Rosling A."/>
        </authorList>
    </citation>
    <scope>NUCLEOTIDE SEQUENCE [LARGE SCALE GENOMIC DNA]</scope>
    <source>
        <strain evidence="1 2">120-4 pot B 10/14</strain>
    </source>
</reference>
<evidence type="ECO:0000313" key="2">
    <source>
        <dbReference type="Proteomes" id="UP000789901"/>
    </source>
</evidence>
<keyword evidence="2" id="KW-1185">Reference proteome</keyword>
<comment type="caution">
    <text evidence="1">The sequence shown here is derived from an EMBL/GenBank/DDBJ whole genome shotgun (WGS) entry which is preliminary data.</text>
</comment>
<proteinExistence type="predicted"/>
<name>A0ABM8W658_GIGMA</name>
<accession>A0ABM8W658</accession>
<protein>
    <submittedName>
        <fullName evidence="1">26548_t:CDS:1</fullName>
    </submittedName>
</protein>
<dbReference type="Proteomes" id="UP000789901">
    <property type="component" value="Unassembled WGS sequence"/>
</dbReference>
<feature type="non-terminal residue" evidence="1">
    <location>
        <position position="385"/>
    </location>
</feature>
<evidence type="ECO:0000313" key="1">
    <source>
        <dbReference type="EMBL" id="CAG8535606.1"/>
    </source>
</evidence>
<dbReference type="EMBL" id="CAJVQB010001436">
    <property type="protein sequence ID" value="CAG8535606.1"/>
    <property type="molecule type" value="Genomic_DNA"/>
</dbReference>
<organism evidence="1 2">
    <name type="scientific">Gigaspora margarita</name>
    <dbReference type="NCBI Taxonomy" id="4874"/>
    <lineage>
        <taxon>Eukaryota</taxon>
        <taxon>Fungi</taxon>
        <taxon>Fungi incertae sedis</taxon>
        <taxon>Mucoromycota</taxon>
        <taxon>Glomeromycotina</taxon>
        <taxon>Glomeromycetes</taxon>
        <taxon>Diversisporales</taxon>
        <taxon>Gigasporaceae</taxon>
        <taxon>Gigaspora</taxon>
    </lineage>
</organism>
<gene>
    <name evidence="1" type="ORF">GMARGA_LOCUS3833</name>
</gene>